<evidence type="ECO:0000313" key="1">
    <source>
        <dbReference type="Ensembl" id="ENSDLAP00005013174.1"/>
    </source>
</evidence>
<protein>
    <recommendedName>
        <fullName evidence="3">Ubiquitin-like domain-containing protein</fullName>
    </recommendedName>
</protein>
<dbReference type="Proteomes" id="UP000694389">
    <property type="component" value="Unassembled WGS sequence"/>
</dbReference>
<evidence type="ECO:0000313" key="2">
    <source>
        <dbReference type="Proteomes" id="UP000694389"/>
    </source>
</evidence>
<sequence length="84" mass="9484">MPIQVKVNGPRGEEKIIDLCDSEEQLKRITVKDLKTKIAQELRISMFTSLFSLTEQLEESCLLLSYGIKHLSTIHTLLMLPGGI</sequence>
<keyword evidence="2" id="KW-1185">Reference proteome</keyword>
<dbReference type="Gene3D" id="3.10.20.90">
    <property type="entry name" value="Phosphatidylinositol 3-kinase Catalytic Subunit, Chain A, domain 1"/>
    <property type="match status" value="1"/>
</dbReference>
<dbReference type="AlphaFoldDB" id="A0A8C4GJF0"/>
<dbReference type="Ensembl" id="ENSDLAT00005014380.2">
    <property type="protein sequence ID" value="ENSDLAP00005013174.1"/>
    <property type="gene ID" value="ENSDLAG00005006689.2"/>
</dbReference>
<proteinExistence type="predicted"/>
<dbReference type="InterPro" id="IPR029071">
    <property type="entry name" value="Ubiquitin-like_domsf"/>
</dbReference>
<dbReference type="SUPFAM" id="SSF54236">
    <property type="entry name" value="Ubiquitin-like"/>
    <property type="match status" value="1"/>
</dbReference>
<organism evidence="1 2">
    <name type="scientific">Dicentrarchus labrax</name>
    <name type="common">European seabass</name>
    <name type="synonym">Morone labrax</name>
    <dbReference type="NCBI Taxonomy" id="13489"/>
    <lineage>
        <taxon>Eukaryota</taxon>
        <taxon>Metazoa</taxon>
        <taxon>Chordata</taxon>
        <taxon>Craniata</taxon>
        <taxon>Vertebrata</taxon>
        <taxon>Euteleostomi</taxon>
        <taxon>Actinopterygii</taxon>
        <taxon>Neopterygii</taxon>
        <taxon>Teleostei</taxon>
        <taxon>Neoteleostei</taxon>
        <taxon>Acanthomorphata</taxon>
        <taxon>Eupercaria</taxon>
        <taxon>Moronidae</taxon>
        <taxon>Dicentrarchus</taxon>
    </lineage>
</organism>
<dbReference type="GeneTree" id="ENSGT00940000177580"/>
<accession>A0A8C4GJF0</accession>
<evidence type="ECO:0008006" key="3">
    <source>
        <dbReference type="Google" id="ProtNLM"/>
    </source>
</evidence>
<reference evidence="1" key="1">
    <citation type="submission" date="2025-08" db="UniProtKB">
        <authorList>
            <consortium name="Ensembl"/>
        </authorList>
    </citation>
    <scope>IDENTIFICATION</scope>
</reference>
<name>A0A8C4GJF0_DICLA</name>
<reference evidence="1" key="2">
    <citation type="submission" date="2025-09" db="UniProtKB">
        <authorList>
            <consortium name="Ensembl"/>
        </authorList>
    </citation>
    <scope>IDENTIFICATION</scope>
</reference>
<dbReference type="CDD" id="cd17039">
    <property type="entry name" value="Ubl_ubiquitin_like"/>
    <property type="match status" value="1"/>
</dbReference>